<dbReference type="FunFam" id="3.40.50.150:FF:000010">
    <property type="entry name" value="Protein-L-isoaspartate O-methyltransferase"/>
    <property type="match status" value="1"/>
</dbReference>
<reference evidence="9" key="2">
    <citation type="submission" date="2015-11" db="EMBL/GenBank/DDBJ databases">
        <authorList>
            <person name="Zhang Y."/>
            <person name="Guo Z."/>
        </authorList>
    </citation>
    <scope>NUCLEOTIDE SEQUENCE</scope>
    <source>
        <strain evidence="9">1</strain>
    </source>
</reference>
<keyword evidence="10" id="KW-1185">Reference proteome</keyword>
<dbReference type="Gene3D" id="3.40.50.150">
    <property type="entry name" value="Vaccinia Virus protein VP39"/>
    <property type="match status" value="1"/>
</dbReference>
<keyword evidence="3 7" id="KW-0963">Cytoplasm</keyword>
<dbReference type="HAMAP" id="MF_00090">
    <property type="entry name" value="PIMT"/>
    <property type="match status" value="1"/>
</dbReference>
<keyword evidence="4 7" id="KW-0489">Methyltransferase</keyword>
<keyword evidence="5 7" id="KW-0808">Transferase</keyword>
<evidence type="ECO:0000256" key="1">
    <source>
        <dbReference type="ARBA" id="ARBA00004496"/>
    </source>
</evidence>
<dbReference type="PROSITE" id="PS01279">
    <property type="entry name" value="PCMT"/>
    <property type="match status" value="1"/>
</dbReference>
<dbReference type="EC" id="2.1.1.77" evidence="7"/>
<dbReference type="NCBIfam" id="TIGR00080">
    <property type="entry name" value="pimt"/>
    <property type="match status" value="1"/>
</dbReference>
<feature type="active site" evidence="7">
    <location>
        <position position="67"/>
    </location>
</feature>
<dbReference type="Pfam" id="PF01135">
    <property type="entry name" value="PCMT"/>
    <property type="match status" value="1"/>
</dbReference>
<dbReference type="RefSeq" id="WP_055037144.1">
    <property type="nucleotide sequence ID" value="NZ_AP014854.2"/>
</dbReference>
<evidence type="ECO:0000256" key="5">
    <source>
        <dbReference type="ARBA" id="ARBA00022679"/>
    </source>
</evidence>
<reference evidence="8" key="1">
    <citation type="journal article" date="2015" name="Genome Announc.">
        <title>Complete Genome Sequence of the Bacteriochlorophyll b-Producing Photosynthetic Bacterium Blastochloris viridis.</title>
        <authorList>
            <person name="Tsukatani Y."/>
            <person name="Hirose Y."/>
            <person name="Harada J."/>
            <person name="Misawa N."/>
            <person name="Mori K."/>
            <person name="Inoue K."/>
            <person name="Tamiaki H."/>
        </authorList>
    </citation>
    <scope>NUCLEOTIDE SEQUENCE [LARGE SCALE GENOMIC DNA]</scope>
    <source>
        <strain evidence="8">DSM 133</strain>
    </source>
</reference>
<comment type="catalytic activity">
    <reaction evidence="7">
        <text>[protein]-L-isoaspartate + S-adenosyl-L-methionine = [protein]-L-isoaspartate alpha-methyl ester + S-adenosyl-L-homocysteine</text>
        <dbReference type="Rhea" id="RHEA:12705"/>
        <dbReference type="Rhea" id="RHEA-COMP:12143"/>
        <dbReference type="Rhea" id="RHEA-COMP:12144"/>
        <dbReference type="ChEBI" id="CHEBI:57856"/>
        <dbReference type="ChEBI" id="CHEBI:59789"/>
        <dbReference type="ChEBI" id="CHEBI:90596"/>
        <dbReference type="ChEBI" id="CHEBI:90598"/>
        <dbReference type="EC" id="2.1.1.77"/>
    </reaction>
</comment>
<dbReference type="GO" id="GO:0004719">
    <property type="term" value="F:protein-L-isoaspartate (D-aspartate) O-methyltransferase activity"/>
    <property type="evidence" value="ECO:0007669"/>
    <property type="project" value="UniProtKB-UniRule"/>
</dbReference>
<evidence type="ECO:0000313" key="8">
    <source>
        <dbReference type="EMBL" id="BAS00784.1"/>
    </source>
</evidence>
<dbReference type="GO" id="GO:0005737">
    <property type="term" value="C:cytoplasm"/>
    <property type="evidence" value="ECO:0007669"/>
    <property type="project" value="UniProtKB-SubCell"/>
</dbReference>
<proteinExistence type="inferred from homology"/>
<dbReference type="EMBL" id="AP014854">
    <property type="protein sequence ID" value="BAS00784.1"/>
    <property type="molecule type" value="Genomic_DNA"/>
</dbReference>
<evidence type="ECO:0000256" key="3">
    <source>
        <dbReference type="ARBA" id="ARBA00022490"/>
    </source>
</evidence>
<keyword evidence="6 7" id="KW-0949">S-adenosyl-L-methionine</keyword>
<accession>A0A0H5BQE0</accession>
<dbReference type="GO" id="GO:0030091">
    <property type="term" value="P:protein repair"/>
    <property type="evidence" value="ECO:0007669"/>
    <property type="project" value="UniProtKB-UniRule"/>
</dbReference>
<dbReference type="InterPro" id="IPR029063">
    <property type="entry name" value="SAM-dependent_MTases_sf"/>
</dbReference>
<dbReference type="Proteomes" id="UP000065734">
    <property type="component" value="Chromosome I"/>
</dbReference>
<sequence>MGALTPKRDESIGRMQFLLGLRRRGIRDTNVLRALETVPRELFVDPADRDVAWEDRALPIACGQTISQPSLVAAMTDALDVHRHHTVLEIGTGSGYQAAILGKLAGRVVTVERFRTLAELAESRLRRLELTNVEVHLADGSLGWPAAAPYDRIILTAAAPQIPPAVFDQLTVGGIMIAPVGPDGEVQELMRITRTETGRDERSLLPVRFVPLLPGVARSM</sequence>
<dbReference type="PATRIC" id="fig|1079.6.peg.1613"/>
<evidence type="ECO:0000256" key="7">
    <source>
        <dbReference type="HAMAP-Rule" id="MF_00090"/>
    </source>
</evidence>
<protein>
    <recommendedName>
        <fullName evidence="7">Protein-L-isoaspartate O-methyltransferase</fullName>
        <ecNumber evidence="7">2.1.1.77</ecNumber>
    </recommendedName>
    <alternativeName>
        <fullName evidence="7">L-isoaspartyl protein carboxyl methyltransferase</fullName>
    </alternativeName>
    <alternativeName>
        <fullName evidence="7">Protein L-isoaspartyl methyltransferase</fullName>
    </alternativeName>
    <alternativeName>
        <fullName evidence="7">Protein-beta-aspartate methyltransferase</fullName>
        <shortName evidence="7">PIMT</shortName>
    </alternativeName>
</protein>
<dbReference type="SUPFAM" id="SSF53335">
    <property type="entry name" value="S-adenosyl-L-methionine-dependent methyltransferases"/>
    <property type="match status" value="1"/>
</dbReference>
<evidence type="ECO:0000256" key="6">
    <source>
        <dbReference type="ARBA" id="ARBA00022691"/>
    </source>
</evidence>
<dbReference type="PANTHER" id="PTHR11579">
    <property type="entry name" value="PROTEIN-L-ISOASPARTATE O-METHYLTRANSFERASE"/>
    <property type="match status" value="1"/>
</dbReference>
<dbReference type="EMBL" id="LN907867">
    <property type="protein sequence ID" value="CUU42001.1"/>
    <property type="molecule type" value="Genomic_DNA"/>
</dbReference>
<dbReference type="NCBIfam" id="NF001453">
    <property type="entry name" value="PRK00312.1"/>
    <property type="match status" value="1"/>
</dbReference>
<comment type="function">
    <text evidence="7">Catalyzes the methyl esterification of L-isoaspartyl residues in peptides and proteins that result from spontaneous decomposition of normal L-aspartyl and L-asparaginyl residues. It plays a role in the repair and/or degradation of damaged proteins.</text>
</comment>
<organism evidence="9 10">
    <name type="scientific">Blastochloris viridis</name>
    <name type="common">Rhodopseudomonas viridis</name>
    <dbReference type="NCBI Taxonomy" id="1079"/>
    <lineage>
        <taxon>Bacteria</taxon>
        <taxon>Pseudomonadati</taxon>
        <taxon>Pseudomonadota</taxon>
        <taxon>Alphaproteobacteria</taxon>
        <taxon>Hyphomicrobiales</taxon>
        <taxon>Blastochloridaceae</taxon>
        <taxon>Blastochloris</taxon>
    </lineage>
</organism>
<dbReference type="CDD" id="cd02440">
    <property type="entry name" value="AdoMet_MTases"/>
    <property type="match status" value="1"/>
</dbReference>
<evidence type="ECO:0000313" key="9">
    <source>
        <dbReference type="EMBL" id="CUU42001.1"/>
    </source>
</evidence>
<dbReference type="STRING" id="1079.BVIR_1557"/>
<name>A0A0H5BQE0_BLAVI</name>
<gene>
    <name evidence="9" type="primary">pcm_2</name>
    <name evidence="7" type="synonym">pcm</name>
    <name evidence="8" type="ORF">BV133_3190</name>
    <name evidence="9" type="ORF">BVIRIDIS_10020</name>
</gene>
<dbReference type="InterPro" id="IPR000682">
    <property type="entry name" value="PCMT"/>
</dbReference>
<reference evidence="10" key="3">
    <citation type="journal article" date="2016" name="Genome Announc.">
        <title>Revised genome sequence of the purple photosynthetic bacterium Blastochloris viridis.</title>
        <authorList>
            <person name="Liu L.N."/>
            <person name="Faulkner M."/>
            <person name="Liu X."/>
            <person name="Huang F."/>
            <person name="Darby A.C."/>
            <person name="Hall N."/>
        </authorList>
    </citation>
    <scope>NUCLEOTIDE SEQUENCE [LARGE SCALE GENOMIC DNA]</scope>
    <source>
        <strain evidence="10">ATCC 19567 / DSM 133 / F</strain>
    </source>
</reference>
<comment type="similarity">
    <text evidence="2 7">Belongs to the methyltransferase superfamily. L-isoaspartyl/D-aspartyl protein methyltransferase family.</text>
</comment>
<evidence type="ECO:0000256" key="2">
    <source>
        <dbReference type="ARBA" id="ARBA00005369"/>
    </source>
</evidence>
<dbReference type="GO" id="GO:0032259">
    <property type="term" value="P:methylation"/>
    <property type="evidence" value="ECO:0007669"/>
    <property type="project" value="UniProtKB-KW"/>
</dbReference>
<dbReference type="AlphaFoldDB" id="A0A0H5BQE0"/>
<dbReference type="KEGG" id="bvr:BVIR_1557"/>
<dbReference type="PANTHER" id="PTHR11579:SF0">
    <property type="entry name" value="PROTEIN-L-ISOASPARTATE(D-ASPARTATE) O-METHYLTRANSFERASE"/>
    <property type="match status" value="1"/>
</dbReference>
<evidence type="ECO:0000256" key="4">
    <source>
        <dbReference type="ARBA" id="ARBA00022603"/>
    </source>
</evidence>
<evidence type="ECO:0000313" key="10">
    <source>
        <dbReference type="Proteomes" id="UP000065734"/>
    </source>
</evidence>
<comment type="subcellular location">
    <subcellularLocation>
        <location evidence="1 7">Cytoplasm</location>
    </subcellularLocation>
</comment>